<dbReference type="FunFam" id="2.60.40.420:FF:000067">
    <property type="entry name" value="Cupredoxin superfamily protein"/>
    <property type="match status" value="1"/>
</dbReference>
<dbReference type="OrthoDB" id="687943at2759"/>
<dbReference type="SUPFAM" id="SSF49503">
    <property type="entry name" value="Cupredoxins"/>
    <property type="match status" value="1"/>
</dbReference>
<dbReference type="Proteomes" id="UP000245207">
    <property type="component" value="Unassembled WGS sequence"/>
</dbReference>
<dbReference type="Gene3D" id="2.60.40.420">
    <property type="entry name" value="Cupredoxins - blue copper proteins"/>
    <property type="match status" value="1"/>
</dbReference>
<name>A0A2U1QBW2_ARTAN</name>
<protein>
    <submittedName>
        <fullName evidence="13">Cupredoxin</fullName>
    </submittedName>
</protein>
<evidence type="ECO:0000256" key="4">
    <source>
        <dbReference type="ARBA" id="ARBA00022723"/>
    </source>
</evidence>
<evidence type="ECO:0000313" key="13">
    <source>
        <dbReference type="EMBL" id="PWA95463.1"/>
    </source>
</evidence>
<evidence type="ECO:0000256" key="10">
    <source>
        <dbReference type="ARBA" id="ARBA00023157"/>
    </source>
</evidence>
<dbReference type="GO" id="GO:0046872">
    <property type="term" value="F:metal ion binding"/>
    <property type="evidence" value="ECO:0007669"/>
    <property type="project" value="UniProtKB-KW"/>
</dbReference>
<dbReference type="GO" id="GO:0009055">
    <property type="term" value="F:electron transfer activity"/>
    <property type="evidence" value="ECO:0007669"/>
    <property type="project" value="InterPro"/>
</dbReference>
<evidence type="ECO:0000256" key="6">
    <source>
        <dbReference type="ARBA" id="ARBA00022982"/>
    </source>
</evidence>
<keyword evidence="14" id="KW-1185">Reference proteome</keyword>
<evidence type="ECO:0000313" key="14">
    <source>
        <dbReference type="Proteomes" id="UP000245207"/>
    </source>
</evidence>
<dbReference type="CDD" id="cd04216">
    <property type="entry name" value="Phytocyanin"/>
    <property type="match status" value="1"/>
</dbReference>
<evidence type="ECO:0000256" key="2">
    <source>
        <dbReference type="ARBA" id="ARBA00022448"/>
    </source>
</evidence>
<keyword evidence="7" id="KW-1133">Transmembrane helix</keyword>
<evidence type="ECO:0000256" key="9">
    <source>
        <dbReference type="ARBA" id="ARBA00023136"/>
    </source>
</evidence>
<keyword evidence="10" id="KW-1015">Disulfide bond</keyword>
<dbReference type="AlphaFoldDB" id="A0A2U1QBW2"/>
<feature type="domain" description="Phytocyanin" evidence="12">
    <location>
        <begin position="190"/>
        <end position="290"/>
    </location>
</feature>
<dbReference type="InterPro" id="IPR039391">
    <property type="entry name" value="Phytocyanin-like"/>
</dbReference>
<dbReference type="PANTHER" id="PTHR33021">
    <property type="entry name" value="BLUE COPPER PROTEIN"/>
    <property type="match status" value="1"/>
</dbReference>
<dbReference type="InterPro" id="IPR003245">
    <property type="entry name" value="Phytocyanin_dom"/>
</dbReference>
<sequence length="290" mass="33141">MRLKWLWRYRTENDALWRKVIDAVHGSKRRWETFHCSSRFPGTWTRLVKFGYRLRTQGISFINMIRGVVGNGTMVKFWIDPWLTSEPLKTVFPTLFRLEANKWCTVADRISVDNRHCAIQWRWKKYPATILEVEELIECHRLVSAVHLNGNEDSWAWNQGSSDGYSVKDARKWLKAVLAIVLFPTSTKATDYVVGDGSGWTLGIDYQAWANSKTFKVGDNLVFDYPQGVHNVFQVDGNAYTNCIIPPPSKAHTSGHDIIGLSSPGKAWFICGVNEHCATFNQKLAIDVEA</sequence>
<accession>A0A2U1QBW2</accession>
<proteinExistence type="predicted"/>
<keyword evidence="2" id="KW-0813">Transport</keyword>
<evidence type="ECO:0000259" key="12">
    <source>
        <dbReference type="PROSITE" id="PS51485"/>
    </source>
</evidence>
<evidence type="ECO:0000256" key="11">
    <source>
        <dbReference type="ARBA" id="ARBA00023180"/>
    </source>
</evidence>
<dbReference type="InterPro" id="IPR008972">
    <property type="entry name" value="Cupredoxin"/>
</dbReference>
<gene>
    <name evidence="13" type="ORF">CTI12_AA022190</name>
</gene>
<dbReference type="EMBL" id="PKPP01000239">
    <property type="protein sequence ID" value="PWA95463.1"/>
    <property type="molecule type" value="Genomic_DNA"/>
</dbReference>
<keyword evidence="3" id="KW-0812">Transmembrane</keyword>
<dbReference type="PROSITE" id="PS51485">
    <property type="entry name" value="PHYTOCYANIN"/>
    <property type="match status" value="1"/>
</dbReference>
<evidence type="ECO:0000256" key="5">
    <source>
        <dbReference type="ARBA" id="ARBA00022729"/>
    </source>
</evidence>
<reference evidence="13 14" key="1">
    <citation type="journal article" date="2018" name="Mol. Plant">
        <title>The genome of Artemisia annua provides insight into the evolution of Asteraceae family and artemisinin biosynthesis.</title>
        <authorList>
            <person name="Shen Q."/>
            <person name="Zhang L."/>
            <person name="Liao Z."/>
            <person name="Wang S."/>
            <person name="Yan T."/>
            <person name="Shi P."/>
            <person name="Liu M."/>
            <person name="Fu X."/>
            <person name="Pan Q."/>
            <person name="Wang Y."/>
            <person name="Lv Z."/>
            <person name="Lu X."/>
            <person name="Zhang F."/>
            <person name="Jiang W."/>
            <person name="Ma Y."/>
            <person name="Chen M."/>
            <person name="Hao X."/>
            <person name="Li L."/>
            <person name="Tang Y."/>
            <person name="Lv G."/>
            <person name="Zhou Y."/>
            <person name="Sun X."/>
            <person name="Brodelius P.E."/>
            <person name="Rose J.K.C."/>
            <person name="Tang K."/>
        </authorList>
    </citation>
    <scope>NUCLEOTIDE SEQUENCE [LARGE SCALE GENOMIC DNA]</scope>
    <source>
        <strain evidence="14">cv. Huhao1</strain>
        <tissue evidence="13">Leaf</tissue>
    </source>
</reference>
<comment type="subcellular location">
    <subcellularLocation>
        <location evidence="1">Membrane</location>
        <topology evidence="1">Single-pass type I membrane protein</topology>
    </subcellularLocation>
</comment>
<comment type="caution">
    <text evidence="13">The sequence shown here is derived from an EMBL/GenBank/DDBJ whole genome shotgun (WGS) entry which is preliminary data.</text>
</comment>
<evidence type="ECO:0000256" key="8">
    <source>
        <dbReference type="ARBA" id="ARBA00023008"/>
    </source>
</evidence>
<dbReference type="PANTHER" id="PTHR33021:SF431">
    <property type="entry name" value="PHYTOCYANIN DOMAIN, CUPREDOXIN"/>
    <property type="match status" value="1"/>
</dbReference>
<dbReference type="Pfam" id="PF02298">
    <property type="entry name" value="Cu_bind_like"/>
    <property type="match status" value="1"/>
</dbReference>
<dbReference type="GO" id="GO:0005886">
    <property type="term" value="C:plasma membrane"/>
    <property type="evidence" value="ECO:0007669"/>
    <property type="project" value="TreeGrafter"/>
</dbReference>
<keyword evidence="5" id="KW-0732">Signal</keyword>
<evidence type="ECO:0000256" key="7">
    <source>
        <dbReference type="ARBA" id="ARBA00022989"/>
    </source>
</evidence>
<evidence type="ECO:0000256" key="3">
    <source>
        <dbReference type="ARBA" id="ARBA00022692"/>
    </source>
</evidence>
<keyword evidence="9" id="KW-0472">Membrane</keyword>
<dbReference type="STRING" id="35608.A0A2U1QBW2"/>
<keyword evidence="6" id="KW-0249">Electron transport</keyword>
<evidence type="ECO:0000256" key="1">
    <source>
        <dbReference type="ARBA" id="ARBA00004479"/>
    </source>
</evidence>
<keyword evidence="8" id="KW-0186">Copper</keyword>
<keyword evidence="4" id="KW-0479">Metal-binding</keyword>
<keyword evidence="11" id="KW-0325">Glycoprotein</keyword>
<organism evidence="13 14">
    <name type="scientific">Artemisia annua</name>
    <name type="common">Sweet wormwood</name>
    <dbReference type="NCBI Taxonomy" id="35608"/>
    <lineage>
        <taxon>Eukaryota</taxon>
        <taxon>Viridiplantae</taxon>
        <taxon>Streptophyta</taxon>
        <taxon>Embryophyta</taxon>
        <taxon>Tracheophyta</taxon>
        <taxon>Spermatophyta</taxon>
        <taxon>Magnoliopsida</taxon>
        <taxon>eudicotyledons</taxon>
        <taxon>Gunneridae</taxon>
        <taxon>Pentapetalae</taxon>
        <taxon>asterids</taxon>
        <taxon>campanulids</taxon>
        <taxon>Asterales</taxon>
        <taxon>Asteraceae</taxon>
        <taxon>Asteroideae</taxon>
        <taxon>Anthemideae</taxon>
        <taxon>Artemisiinae</taxon>
        <taxon>Artemisia</taxon>
    </lineage>
</organism>
<dbReference type="GO" id="GO:0009610">
    <property type="term" value="P:response to symbiotic fungus"/>
    <property type="evidence" value="ECO:0007669"/>
    <property type="project" value="UniProtKB-ARBA"/>
</dbReference>